<sequence length="102" mass="11884">MSPFVCQGYEQLSVTKRTFMTMSITQKIDQHIVSIVSIGERYEMQPVPAQGLFARIRDKLSCWSVKRESRRALREMADWQLRDIGLSPVDAAKEISKSRYWD</sequence>
<reference evidence="2" key="1">
    <citation type="submission" date="2022-09" db="EMBL/GenBank/DDBJ databases">
        <title>Australian commercial rhizobial inoculants.</title>
        <authorList>
            <person name="Kohlmeier M.G."/>
            <person name="O'Hara G.W."/>
            <person name="Colombi E."/>
            <person name="Ramsay J.P."/>
            <person name="Terpolilli J."/>
        </authorList>
    </citation>
    <scope>NUCLEOTIDE SEQUENCE</scope>
    <source>
        <strain evidence="2">WSM1592</strain>
    </source>
</reference>
<protein>
    <submittedName>
        <fullName evidence="2">DUF1127 domain-containing protein</fullName>
    </submittedName>
</protein>
<name>A0ABY5XN14_RHISU</name>
<proteinExistence type="predicted"/>
<dbReference type="RefSeq" id="WP_244915120.1">
    <property type="nucleotide sequence ID" value="NZ_CP104143.1"/>
</dbReference>
<evidence type="ECO:0000259" key="1">
    <source>
        <dbReference type="Pfam" id="PF06568"/>
    </source>
</evidence>
<keyword evidence="3" id="KW-1185">Reference proteome</keyword>
<evidence type="ECO:0000313" key="3">
    <source>
        <dbReference type="Proteomes" id="UP001060123"/>
    </source>
</evidence>
<feature type="domain" description="YjiS-like" evidence="1">
    <location>
        <begin position="57"/>
        <end position="91"/>
    </location>
</feature>
<organism evidence="2 3">
    <name type="scientific">Rhizobium sullae</name>
    <name type="common">Rhizobium hedysari</name>
    <dbReference type="NCBI Taxonomy" id="50338"/>
    <lineage>
        <taxon>Bacteria</taxon>
        <taxon>Pseudomonadati</taxon>
        <taxon>Pseudomonadota</taxon>
        <taxon>Alphaproteobacteria</taxon>
        <taxon>Hyphomicrobiales</taxon>
        <taxon>Rhizobiaceae</taxon>
        <taxon>Rhizobium/Agrobacterium group</taxon>
        <taxon>Rhizobium</taxon>
    </lineage>
</organism>
<evidence type="ECO:0000313" key="2">
    <source>
        <dbReference type="EMBL" id="UWU15881.1"/>
    </source>
</evidence>
<dbReference type="EMBL" id="CP104143">
    <property type="protein sequence ID" value="UWU15881.1"/>
    <property type="molecule type" value="Genomic_DNA"/>
</dbReference>
<accession>A0ABY5XN14</accession>
<dbReference type="Proteomes" id="UP001060123">
    <property type="component" value="Chromosome"/>
</dbReference>
<gene>
    <name evidence="2" type="ORF">N2599_07770</name>
</gene>
<dbReference type="InterPro" id="IPR009506">
    <property type="entry name" value="YjiS-like"/>
</dbReference>
<dbReference type="Pfam" id="PF06568">
    <property type="entry name" value="YjiS-like"/>
    <property type="match status" value="1"/>
</dbReference>